<proteinExistence type="predicted"/>
<comment type="caution">
    <text evidence="1">The sequence shown here is derived from an EMBL/GenBank/DDBJ whole genome shotgun (WGS) entry which is preliminary data.</text>
</comment>
<gene>
    <name evidence="1" type="ORF">Tci_521217</name>
</gene>
<dbReference type="PANTHER" id="PTHR33067">
    <property type="entry name" value="RNA-DIRECTED DNA POLYMERASE-RELATED"/>
    <property type="match status" value="1"/>
</dbReference>
<feature type="non-terminal residue" evidence="1">
    <location>
        <position position="1"/>
    </location>
</feature>
<name>A0A699IFC3_TANCI</name>
<keyword evidence="1" id="KW-0548">Nucleotidyltransferase</keyword>
<accession>A0A699IFC3</accession>
<reference evidence="1" key="1">
    <citation type="journal article" date="2019" name="Sci. Rep.">
        <title>Draft genome of Tanacetum cinerariifolium, the natural source of mosquito coil.</title>
        <authorList>
            <person name="Yamashiro T."/>
            <person name="Shiraishi A."/>
            <person name="Satake H."/>
            <person name="Nakayama K."/>
        </authorList>
    </citation>
    <scope>NUCLEOTIDE SEQUENCE</scope>
</reference>
<evidence type="ECO:0000313" key="1">
    <source>
        <dbReference type="EMBL" id="GEZ49244.1"/>
    </source>
</evidence>
<dbReference type="EMBL" id="BKCJ010285501">
    <property type="protein sequence ID" value="GEZ49244.1"/>
    <property type="molecule type" value="Genomic_DNA"/>
</dbReference>
<dbReference type="PANTHER" id="PTHR33067:SF9">
    <property type="entry name" value="RNA-DIRECTED DNA POLYMERASE"/>
    <property type="match status" value="1"/>
</dbReference>
<sequence>ATMDGTGSPITPMTIQAIDFGLKNHMIQQVQQSCQYYSLPGDDANKHIDKFLTVTQSMKQNGVPYDLEETVTKFLSKYFPPSMVIKLRNDISNFRQLPDESLYEACERYKLPIDRFPNHNMLPITQIDIFYNELTLRHRDTINVAVGGTFIKRRPKECYDLIENMTSHKNDWDTSAQMGKSSRSITSSSLEIEALTQQISKMNKNFLRMSQSNQQVNVVNLSCETCGGPHHYSECQATNSFTQGGVYVDTGNYNVRGGKDAETTMDQVYVPSSESTALVPSPMFKKLHFSISFAEALAQIPKYAKMLKDLLTNNEKLPELANTPLNENFLAVLLKKLPEKLGDHRKFLIPCDFSKLEECLALADLELANRSVAYPAGIFEDVFVKVGRPFLRVARALVDVFGEELILRVRDEKLAFNVNSTSKYPHKHKNELINLIDIIDTTREDHFHKMLQVQKSIHPLSGSPTPFSDPIVASLFPSLTSFEDSDSLLEETNAFLALDSIPPDIDNRIYALEGDILLFEKLLNDEPSEAEKSEINPLIREPSNTFLMGDNLKRAKMGHNNGGVPRNPYSV</sequence>
<keyword evidence="1" id="KW-0695">RNA-directed DNA polymerase</keyword>
<dbReference type="AlphaFoldDB" id="A0A699IFC3"/>
<organism evidence="1">
    <name type="scientific">Tanacetum cinerariifolium</name>
    <name type="common">Dalmatian daisy</name>
    <name type="synonym">Chrysanthemum cinerariifolium</name>
    <dbReference type="NCBI Taxonomy" id="118510"/>
    <lineage>
        <taxon>Eukaryota</taxon>
        <taxon>Viridiplantae</taxon>
        <taxon>Streptophyta</taxon>
        <taxon>Embryophyta</taxon>
        <taxon>Tracheophyta</taxon>
        <taxon>Spermatophyta</taxon>
        <taxon>Magnoliopsida</taxon>
        <taxon>eudicotyledons</taxon>
        <taxon>Gunneridae</taxon>
        <taxon>Pentapetalae</taxon>
        <taxon>asterids</taxon>
        <taxon>campanulids</taxon>
        <taxon>Asterales</taxon>
        <taxon>Asteraceae</taxon>
        <taxon>Asteroideae</taxon>
        <taxon>Anthemideae</taxon>
        <taxon>Anthemidinae</taxon>
        <taxon>Tanacetum</taxon>
    </lineage>
</organism>
<dbReference type="GO" id="GO:0003964">
    <property type="term" value="F:RNA-directed DNA polymerase activity"/>
    <property type="evidence" value="ECO:0007669"/>
    <property type="project" value="UniProtKB-KW"/>
</dbReference>
<keyword evidence="1" id="KW-0808">Transferase</keyword>
<protein>
    <submittedName>
        <fullName evidence="1">Reverse transcriptase domain-containing protein</fullName>
    </submittedName>
</protein>